<evidence type="ECO:0000256" key="6">
    <source>
        <dbReference type="ARBA" id="ARBA00022722"/>
    </source>
</evidence>
<dbReference type="Gene3D" id="3.40.50.300">
    <property type="entry name" value="P-loop containing nucleotide triphosphate hydrolases"/>
    <property type="match status" value="1"/>
</dbReference>
<keyword evidence="4" id="KW-0548">Nucleotidyltransferase</keyword>
<dbReference type="InterPro" id="IPR049912">
    <property type="entry name" value="CRESS_DNA_REP"/>
</dbReference>
<evidence type="ECO:0000256" key="8">
    <source>
        <dbReference type="ARBA" id="ARBA00022741"/>
    </source>
</evidence>
<evidence type="ECO:0000256" key="15">
    <source>
        <dbReference type="ARBA" id="ARBA00032243"/>
    </source>
</evidence>
<proteinExistence type="inferred from homology"/>
<feature type="domain" description="CRESS-DNA virus Rep endonuclease" evidence="16">
    <location>
        <begin position="19"/>
        <end position="133"/>
    </location>
</feature>
<evidence type="ECO:0000259" key="16">
    <source>
        <dbReference type="PROSITE" id="PS52020"/>
    </source>
</evidence>
<keyword evidence="7" id="KW-0479">Metal-binding</keyword>
<keyword evidence="8" id="KW-0547">Nucleotide-binding</keyword>
<organism evidence="17 18">
    <name type="scientific">Bombiscardovia nodaiensis</name>
    <dbReference type="NCBI Taxonomy" id="2932181"/>
    <lineage>
        <taxon>Bacteria</taxon>
        <taxon>Bacillati</taxon>
        <taxon>Actinomycetota</taxon>
        <taxon>Actinomycetes</taxon>
        <taxon>Bifidobacteriales</taxon>
        <taxon>Bifidobacteriaceae</taxon>
        <taxon>Bombiscardovia</taxon>
    </lineage>
</organism>
<dbReference type="EMBL" id="AP026798">
    <property type="protein sequence ID" value="BDR52124.1"/>
    <property type="molecule type" value="Genomic_DNA"/>
</dbReference>
<evidence type="ECO:0000256" key="9">
    <source>
        <dbReference type="ARBA" id="ARBA00022759"/>
    </source>
</evidence>
<sequence>MVEKAEKMVETAKNGGKHDARSRAWFFTISAEAEDDIPTRPISLIQKALGQYEGADWVFQLEKGKQDGYLHYQAALLLPHGTDRRWSDIKRDFTELGMPDAHIEKTRKVGAASRYCAKSDTRLGGPWWSSDAFKAKAMKSGGQGQRVDRDAIRQAVESGMTPADIMLDEDLGVTLSADNRGYADSFWASWHSAKWMDANRDDIQVFYLYGPTGCGKTTFVRSLFPRSKDLFSVRFGGRDPWGNYRFQPVLLMDEFREDCALKDLLVYLDRFPIELDRRYSNIWAAWSTVFICSNWPLSAQYRNASDKDKAALHRRITAEIDMSVPTEQARLADLVKAA</sequence>
<name>A0ABN6S7J6_9BIFI</name>
<keyword evidence="3" id="KW-0808">Transferase</keyword>
<evidence type="ECO:0000313" key="17">
    <source>
        <dbReference type="EMBL" id="BDR52124.1"/>
    </source>
</evidence>
<evidence type="ECO:0000256" key="10">
    <source>
        <dbReference type="ARBA" id="ARBA00022801"/>
    </source>
</evidence>
<keyword evidence="9" id="KW-0255">Endonuclease</keyword>
<accession>A0ABN6S7J6</accession>
<dbReference type="InterPro" id="IPR027417">
    <property type="entry name" value="P-loop_NTPase"/>
</dbReference>
<comment type="cofactor">
    <cofactor evidence="1">
        <name>Mn(2+)</name>
        <dbReference type="ChEBI" id="CHEBI:29035"/>
    </cofactor>
</comment>
<evidence type="ECO:0000313" key="18">
    <source>
        <dbReference type="Proteomes" id="UP001321766"/>
    </source>
</evidence>
<keyword evidence="10" id="KW-0378">Hydrolase</keyword>
<evidence type="ECO:0000256" key="11">
    <source>
        <dbReference type="ARBA" id="ARBA00023124"/>
    </source>
</evidence>
<keyword evidence="13" id="KW-0511">Multifunctional enzyme</keyword>
<protein>
    <recommendedName>
        <fullName evidence="14">ATP-dependent helicase Rep</fullName>
    </recommendedName>
    <alternativeName>
        <fullName evidence="15">RepP</fullName>
    </alternativeName>
</protein>
<keyword evidence="11" id="KW-0190">Covalent protein-DNA linkage</keyword>
<evidence type="ECO:0000256" key="13">
    <source>
        <dbReference type="ARBA" id="ARBA00023268"/>
    </source>
</evidence>
<dbReference type="InterPro" id="IPR000605">
    <property type="entry name" value="Helicase_SF3_ssDNA/RNA_vir"/>
</dbReference>
<gene>
    <name evidence="17" type="ORF">KIM372_00310</name>
</gene>
<keyword evidence="12" id="KW-0238">DNA-binding</keyword>
<comment type="similarity">
    <text evidence="2">Belongs to the nanoviruses/circoviruses replication-associated protein family.</text>
</comment>
<evidence type="ECO:0000256" key="5">
    <source>
        <dbReference type="ARBA" id="ARBA00022705"/>
    </source>
</evidence>
<keyword evidence="5" id="KW-0235">DNA replication</keyword>
<dbReference type="Gene3D" id="3.40.1310.20">
    <property type="match status" value="1"/>
</dbReference>
<evidence type="ECO:0000256" key="14">
    <source>
        <dbReference type="ARBA" id="ARBA00030754"/>
    </source>
</evidence>
<keyword evidence="18" id="KW-1185">Reference proteome</keyword>
<reference evidence="17 18" key="1">
    <citation type="journal article" date="2023" name="Microbiol. Spectr.">
        <title>Symbiosis of Carpenter Bees with Uncharacterized Lactic Acid Bacteria Showing NAD Auxotrophy.</title>
        <authorList>
            <person name="Kawasaki S."/>
            <person name="Ozawa K."/>
            <person name="Mori T."/>
            <person name="Yamamoto A."/>
            <person name="Ito M."/>
            <person name="Ohkuma M."/>
            <person name="Sakamoto M."/>
            <person name="Matsutani M."/>
        </authorList>
    </citation>
    <scope>NUCLEOTIDE SEQUENCE [LARGE SCALE GENOMIC DNA]</scope>
    <source>
        <strain evidence="17 18">Kim37-2</strain>
    </source>
</reference>
<evidence type="ECO:0000256" key="1">
    <source>
        <dbReference type="ARBA" id="ARBA00001936"/>
    </source>
</evidence>
<keyword evidence="6" id="KW-0540">Nuclease</keyword>
<dbReference type="SUPFAM" id="SSF52540">
    <property type="entry name" value="P-loop containing nucleoside triphosphate hydrolases"/>
    <property type="match status" value="1"/>
</dbReference>
<dbReference type="PROSITE" id="PS52020">
    <property type="entry name" value="CRESS_DNA_REP"/>
    <property type="match status" value="1"/>
</dbReference>
<evidence type="ECO:0000256" key="12">
    <source>
        <dbReference type="ARBA" id="ARBA00023125"/>
    </source>
</evidence>
<evidence type="ECO:0000256" key="3">
    <source>
        <dbReference type="ARBA" id="ARBA00022679"/>
    </source>
</evidence>
<evidence type="ECO:0000256" key="7">
    <source>
        <dbReference type="ARBA" id="ARBA00022723"/>
    </source>
</evidence>
<dbReference type="Proteomes" id="UP001321766">
    <property type="component" value="Chromosome"/>
</dbReference>
<evidence type="ECO:0000256" key="4">
    <source>
        <dbReference type="ARBA" id="ARBA00022695"/>
    </source>
</evidence>
<dbReference type="Pfam" id="PF00910">
    <property type="entry name" value="RNA_helicase"/>
    <property type="match status" value="1"/>
</dbReference>
<evidence type="ECO:0000256" key="2">
    <source>
        <dbReference type="ARBA" id="ARBA00008545"/>
    </source>
</evidence>